<protein>
    <submittedName>
        <fullName evidence="1">Uncharacterized protein</fullName>
    </submittedName>
</protein>
<accession>A0AAW9KMH9</accession>
<sequence length="178" mass="19168">MAADELHAILGTWAQEVAVEHPAAGSLPVGLCRWSEGRPVAGPLGWADVADGGADPVILGPREQEDTRRLVAWLIPHLEWISSRPWATDMIADLVSAASRVLARWPIQEPERRITNVRCPSCGAWSLVLIPPSVPGAERLVRCTLPACGSVLTEEDWNRARSWALTVAQSAQAEAAAS</sequence>
<reference evidence="1 2" key="1">
    <citation type="submission" date="2023-06" db="EMBL/GenBank/DDBJ databases">
        <title>Actinomyces orist ORNL 0101 HMT-893 genome.</title>
        <authorList>
            <person name="Johnston C.D."/>
            <person name="Chen T."/>
            <person name="Dewhirst F.E."/>
        </authorList>
    </citation>
    <scope>NUCLEOTIDE SEQUENCE [LARGE SCALE GENOMIC DNA]</scope>
    <source>
        <strain evidence="1 2">ORNL 0101</strain>
    </source>
</reference>
<dbReference type="EMBL" id="JAXBCZ010000002">
    <property type="protein sequence ID" value="MEA1305651.1"/>
    <property type="molecule type" value="Genomic_DNA"/>
</dbReference>
<comment type="caution">
    <text evidence="1">The sequence shown here is derived from an EMBL/GenBank/DDBJ whole genome shotgun (WGS) entry which is preliminary data.</text>
</comment>
<dbReference type="AlphaFoldDB" id="A0AAW9KMH9"/>
<proteinExistence type="predicted"/>
<name>A0AAW9KMH9_9ACTO</name>
<evidence type="ECO:0000313" key="1">
    <source>
        <dbReference type="EMBL" id="MEA1305651.1"/>
    </source>
</evidence>
<dbReference type="Proteomes" id="UP001289581">
    <property type="component" value="Unassembled WGS sequence"/>
</dbReference>
<keyword evidence="2" id="KW-1185">Reference proteome</keyword>
<gene>
    <name evidence="1" type="ORF">QU665_11345</name>
</gene>
<organism evidence="1 2">
    <name type="scientific">Actinomyces oris</name>
    <dbReference type="NCBI Taxonomy" id="544580"/>
    <lineage>
        <taxon>Bacteria</taxon>
        <taxon>Bacillati</taxon>
        <taxon>Actinomycetota</taxon>
        <taxon>Actinomycetes</taxon>
        <taxon>Actinomycetales</taxon>
        <taxon>Actinomycetaceae</taxon>
        <taxon>Actinomyces</taxon>
    </lineage>
</organism>
<dbReference type="RefSeq" id="WP_143225835.1">
    <property type="nucleotide sequence ID" value="NZ_JAXBCZ010000002.1"/>
</dbReference>
<evidence type="ECO:0000313" key="2">
    <source>
        <dbReference type="Proteomes" id="UP001289581"/>
    </source>
</evidence>